<sequence length="619" mass="68726">MFPLDEVDAQYERIVRLIPVEELQSSYNSVLHVEFSSVNNAVDGIVAVLSHLKEVRNAVTKLEKYKPQRSLTKTMDRTLELRRELEIKLQRVTHLMEAASVNSKSQRYEQIGCSASTVVDNEESESESSSDSDSGSSSESEDEDVSIDPRRRFLLQHTKDVENDVGNCAGGLFTGRNKLVSDLEKENAAVVRPSRRLNLLSPADSHLILSRVVNKADNGGRDNVVIATKTSTQYIEMMEKVDRMAVVERYSHIRDVLREMTDVVNKYGKEKLHKLDVGNMMIYALRWLSDCTNQKKLMDAYEHFLTAVKAFEGQLLEPTEKSLLKGLSTKFSRLLSQLSIPENGNDEPEEANLEESKPKHDGPIPTEQLNKARGRSEMVTSERTPLLSKPLNAAANEKCAPLVRSAGPPPKKLPAYYAIMLNDVKQVPIQLRAPCVSHALLLLKTAMMTDAVGEQKADISDSIGGVLDWITESSDLEHDFELYHDFAIVLFSYALQHPETEELQRITDQFSETIDKIRSEGSSTQAAEPVPHRVESKYLDTHKRSAATAIAEEGNSDTRQGEGGVSNALGGNAVSKYEAEVGSESESDSESDYEDEKEAVGGSEAAWNALMATVSFDNT</sequence>
<dbReference type="AlphaFoldDB" id="V9FIQ1"/>
<evidence type="ECO:0000313" key="2">
    <source>
        <dbReference type="EMBL" id="ETI51344.1"/>
    </source>
</evidence>
<accession>V9FIQ1</accession>
<reference evidence="2 3" key="1">
    <citation type="submission" date="2013-11" db="EMBL/GenBank/DDBJ databases">
        <title>The Genome Sequence of Phytophthora parasitica P1569.</title>
        <authorList>
            <consortium name="The Broad Institute Genomics Platform"/>
            <person name="Russ C."/>
            <person name="Tyler B."/>
            <person name="Panabieres F."/>
            <person name="Shan W."/>
            <person name="Tripathy S."/>
            <person name="Grunwald N."/>
            <person name="Machado M."/>
            <person name="Johnson C.S."/>
            <person name="Arredondo F."/>
            <person name="Hong C."/>
            <person name="Coffey M."/>
            <person name="Young S.K."/>
            <person name="Zeng Q."/>
            <person name="Gargeya S."/>
            <person name="Fitzgerald M."/>
            <person name="Abouelleil A."/>
            <person name="Alvarado L."/>
            <person name="Chapman S.B."/>
            <person name="Gainer-Dewar J."/>
            <person name="Goldberg J."/>
            <person name="Griggs A."/>
            <person name="Gujja S."/>
            <person name="Hansen M."/>
            <person name="Howarth C."/>
            <person name="Imamovic A."/>
            <person name="Ireland A."/>
            <person name="Larimer J."/>
            <person name="McCowan C."/>
            <person name="Murphy C."/>
            <person name="Pearson M."/>
            <person name="Poon T.W."/>
            <person name="Priest M."/>
            <person name="Roberts A."/>
            <person name="Saif S."/>
            <person name="Shea T."/>
            <person name="Sykes S."/>
            <person name="Wortman J."/>
            <person name="Nusbaum C."/>
            <person name="Birren B."/>
        </authorList>
    </citation>
    <scope>NUCLEOTIDE SEQUENCE [LARGE SCALE GENOMIC DNA]</scope>
    <source>
        <strain evidence="2 3">P1569</strain>
    </source>
</reference>
<protein>
    <submittedName>
        <fullName evidence="2">Uncharacterized protein</fullName>
    </submittedName>
</protein>
<feature type="compositionally biased region" description="Acidic residues" evidence="1">
    <location>
        <begin position="120"/>
        <end position="130"/>
    </location>
</feature>
<dbReference type="eggNOG" id="ENOG502RGF2">
    <property type="taxonomic scope" value="Eukaryota"/>
</dbReference>
<organism evidence="2 3">
    <name type="scientific">Phytophthora nicotianae P1569</name>
    <dbReference type="NCBI Taxonomy" id="1317065"/>
    <lineage>
        <taxon>Eukaryota</taxon>
        <taxon>Sar</taxon>
        <taxon>Stramenopiles</taxon>
        <taxon>Oomycota</taxon>
        <taxon>Peronosporomycetes</taxon>
        <taxon>Peronosporales</taxon>
        <taxon>Peronosporaceae</taxon>
        <taxon>Phytophthora</taxon>
    </lineage>
</organism>
<keyword evidence="3" id="KW-1185">Reference proteome</keyword>
<dbReference type="Proteomes" id="UP000018721">
    <property type="component" value="Unassembled WGS sequence"/>
</dbReference>
<dbReference type="HOGENOM" id="CLU_441792_0_0_1"/>
<comment type="caution">
    <text evidence="2">The sequence shown here is derived from an EMBL/GenBank/DDBJ whole genome shotgun (WGS) entry which is preliminary data.</text>
</comment>
<feature type="region of interest" description="Disordered" evidence="1">
    <location>
        <begin position="550"/>
        <end position="604"/>
    </location>
</feature>
<feature type="region of interest" description="Disordered" evidence="1">
    <location>
        <begin position="113"/>
        <end position="149"/>
    </location>
</feature>
<evidence type="ECO:0000313" key="3">
    <source>
        <dbReference type="Proteomes" id="UP000018721"/>
    </source>
</evidence>
<name>V9FIQ1_PHYNI</name>
<feature type="compositionally biased region" description="Acidic residues" evidence="1">
    <location>
        <begin position="581"/>
        <end position="597"/>
    </location>
</feature>
<proteinExistence type="predicted"/>
<gene>
    <name evidence="2" type="ORF">F443_05320</name>
</gene>
<evidence type="ECO:0000256" key="1">
    <source>
        <dbReference type="SAM" id="MobiDB-lite"/>
    </source>
</evidence>
<feature type="region of interest" description="Disordered" evidence="1">
    <location>
        <begin position="338"/>
        <end position="384"/>
    </location>
</feature>
<feature type="compositionally biased region" description="Acidic residues" evidence="1">
    <location>
        <begin position="344"/>
        <end position="353"/>
    </location>
</feature>
<dbReference type="EMBL" id="ANIZ01000932">
    <property type="protein sequence ID" value="ETI51344.1"/>
    <property type="molecule type" value="Genomic_DNA"/>
</dbReference>